<dbReference type="Gene3D" id="1.10.443.10">
    <property type="entry name" value="Intergrase catalytic core"/>
    <property type="match status" value="1"/>
</dbReference>
<protein>
    <recommendedName>
        <fullName evidence="5">Reverse transcriptase domain-containing protein</fullName>
    </recommendedName>
</protein>
<name>A0ABN9TJE9_9DINO</name>
<dbReference type="Gene3D" id="3.10.10.10">
    <property type="entry name" value="HIV Type 1 Reverse Transcriptase, subunit A, domain 1"/>
    <property type="match status" value="1"/>
</dbReference>
<dbReference type="InterPro" id="IPR011010">
    <property type="entry name" value="DNA_brk_join_enz"/>
</dbReference>
<reference evidence="3" key="1">
    <citation type="submission" date="2023-10" db="EMBL/GenBank/DDBJ databases">
        <authorList>
            <person name="Chen Y."/>
            <person name="Shah S."/>
            <person name="Dougan E. K."/>
            <person name="Thang M."/>
            <person name="Chan C."/>
        </authorList>
    </citation>
    <scope>NUCLEOTIDE SEQUENCE [LARGE SCALE GENOMIC DNA]</scope>
</reference>
<dbReference type="InterPro" id="IPR013762">
    <property type="entry name" value="Integrase-like_cat_sf"/>
</dbReference>
<feature type="non-terminal residue" evidence="3">
    <location>
        <position position="773"/>
    </location>
</feature>
<gene>
    <name evidence="3" type="ORF">PCOR1329_LOCUS39150</name>
</gene>
<accession>A0ABN9TJE9</accession>
<keyword evidence="4" id="KW-1185">Reference proteome</keyword>
<evidence type="ECO:0008006" key="5">
    <source>
        <dbReference type="Google" id="ProtNLM"/>
    </source>
</evidence>
<proteinExistence type="predicted"/>
<feature type="compositionally biased region" description="Basic and acidic residues" evidence="2">
    <location>
        <begin position="431"/>
        <end position="455"/>
    </location>
</feature>
<dbReference type="EMBL" id="CAUYUJ010014728">
    <property type="protein sequence ID" value="CAK0845328.1"/>
    <property type="molecule type" value="Genomic_DNA"/>
</dbReference>
<evidence type="ECO:0000256" key="1">
    <source>
        <dbReference type="ARBA" id="ARBA00023172"/>
    </source>
</evidence>
<evidence type="ECO:0000256" key="2">
    <source>
        <dbReference type="SAM" id="MobiDB-lite"/>
    </source>
</evidence>
<dbReference type="SUPFAM" id="SSF56349">
    <property type="entry name" value="DNA breaking-rejoining enzymes"/>
    <property type="match status" value="1"/>
</dbReference>
<feature type="region of interest" description="Disordered" evidence="2">
    <location>
        <begin position="431"/>
        <end position="459"/>
    </location>
</feature>
<evidence type="ECO:0000313" key="3">
    <source>
        <dbReference type="EMBL" id="CAK0845328.1"/>
    </source>
</evidence>
<evidence type="ECO:0000313" key="4">
    <source>
        <dbReference type="Proteomes" id="UP001189429"/>
    </source>
</evidence>
<dbReference type="InterPro" id="IPR043502">
    <property type="entry name" value="DNA/RNA_pol_sf"/>
</dbReference>
<dbReference type="InterPro" id="IPR043128">
    <property type="entry name" value="Rev_trsase/Diguanyl_cyclase"/>
</dbReference>
<keyword evidence="1" id="KW-0233">DNA recombination</keyword>
<comment type="caution">
    <text evidence="3">The sequence shown here is derived from an EMBL/GenBank/DDBJ whole genome shotgun (WGS) entry which is preliminary data.</text>
</comment>
<feature type="region of interest" description="Disordered" evidence="2">
    <location>
        <begin position="396"/>
        <end position="418"/>
    </location>
</feature>
<dbReference type="Proteomes" id="UP001189429">
    <property type="component" value="Unassembled WGS sequence"/>
</dbReference>
<organism evidence="3 4">
    <name type="scientific">Prorocentrum cordatum</name>
    <dbReference type="NCBI Taxonomy" id="2364126"/>
    <lineage>
        <taxon>Eukaryota</taxon>
        <taxon>Sar</taxon>
        <taxon>Alveolata</taxon>
        <taxon>Dinophyceae</taxon>
        <taxon>Prorocentrales</taxon>
        <taxon>Prorocentraceae</taxon>
        <taxon>Prorocentrum</taxon>
    </lineage>
</organism>
<sequence>MLLLVQEMECYTGGCTALSRGTEQRVRRRLKVQERTAETIRAINRLAGFDTPEVESVGELTGPSALVYSDVRALHAAHAPEPVNSISPQEAFHELLGSTPSSYMDGDEEVAQVRQVEGLPTLHGDTVLKGNRDAYIGFVKDGLARGIFRLSRRRKEAVKVFFVKKKDSSIRIVIDCRRSNQHFRAAPKVHLFSGSSFGEVEVSAHQQMWYAGGDVQNAFYQHQLPCWLQPYFGLDCVRASELGVAELDGQAVRGDQILYPLMNVVPMGWKWALFMVQRIHEHVLDGVPELGPRRRAVDFRPPPRVEDGAVHTVYVDNVLIEGFDQAEVTRLREAACAALQQAGYATHDESDAAASMEMLGVEQTGCPGRVQVSAKRYWRLWQALEWIRSGYPLTDKRQKTEPDVESLRRANQPPPGHPILGLLEAKSASLDKEQQLRERRAARRQDVHGPLRDTTRGPGITEEASLTQKTRDQYQRLLHDFQERQQMQDLSVHPAILDAQVVIYFDRLFLEGKAPSTGEKLVAAIQYVVPSYNAKGMMTLPRATRALRGWRRLVPRRTRRPLPWEVVTAIAMGLLRVNGLGMALCWLLMVDTYMRPGECLDLQTSQILRGNAQQHMERAAILLHPAEKGMPSKVGAVDESLIINRTWLSDALTKYAASRPQRGPLWDFTLKELNAGFLTACIPAGISSLKPVLYMGRHSGASLDRLTNRLDLAEVQRRGRWRTGASVRRYEKRALVQEVYNGLDQRSKAYCNRSASELEAAIVRACGHVKGIR</sequence>
<dbReference type="SUPFAM" id="SSF56672">
    <property type="entry name" value="DNA/RNA polymerases"/>
    <property type="match status" value="1"/>
</dbReference>
<feature type="compositionally biased region" description="Basic and acidic residues" evidence="2">
    <location>
        <begin position="396"/>
        <end position="408"/>
    </location>
</feature>
<dbReference type="Gene3D" id="3.30.70.270">
    <property type="match status" value="1"/>
</dbReference>